<dbReference type="EMBL" id="RCMK01000375">
    <property type="protein sequence ID" value="KAG2932688.1"/>
    <property type="molecule type" value="Genomic_DNA"/>
</dbReference>
<evidence type="ECO:0000313" key="2">
    <source>
        <dbReference type="EMBL" id="KAG2932688.1"/>
    </source>
</evidence>
<dbReference type="AlphaFoldDB" id="A0A8T1CZS2"/>
<evidence type="ECO:0000256" key="1">
    <source>
        <dbReference type="SAM" id="MobiDB-lite"/>
    </source>
</evidence>
<reference evidence="2" key="1">
    <citation type="submission" date="2018-10" db="EMBL/GenBank/DDBJ databases">
        <title>Effector identification in a new, highly contiguous assembly of the strawberry crown rot pathogen Phytophthora cactorum.</title>
        <authorList>
            <person name="Armitage A.D."/>
            <person name="Nellist C.F."/>
            <person name="Bates H."/>
            <person name="Vickerstaff R.J."/>
            <person name="Harrison R.J."/>
        </authorList>
    </citation>
    <scope>NUCLEOTIDE SEQUENCE</scope>
    <source>
        <strain evidence="2">4040</strain>
    </source>
</reference>
<proteinExistence type="predicted"/>
<sequence>MAGGSGNDYYVLYNYGEKGNGQRVLACKTHSSCGNLFRVGFSDEDGTKVITLEEPGEHEAERSGATKTEINPDRKRESDELL</sequence>
<gene>
    <name evidence="2" type="ORF">PC117_g13072</name>
</gene>
<name>A0A8T1CZS2_9STRA</name>
<protein>
    <submittedName>
        <fullName evidence="2">Uncharacterized protein</fullName>
    </submittedName>
</protein>
<evidence type="ECO:0000313" key="3">
    <source>
        <dbReference type="Proteomes" id="UP000736787"/>
    </source>
</evidence>
<comment type="caution">
    <text evidence="2">The sequence shown here is derived from an EMBL/GenBank/DDBJ whole genome shotgun (WGS) entry which is preliminary data.</text>
</comment>
<feature type="region of interest" description="Disordered" evidence="1">
    <location>
        <begin position="52"/>
        <end position="82"/>
    </location>
</feature>
<feature type="compositionally biased region" description="Basic and acidic residues" evidence="1">
    <location>
        <begin position="55"/>
        <end position="82"/>
    </location>
</feature>
<accession>A0A8T1CZS2</accession>
<organism evidence="2 3">
    <name type="scientific">Phytophthora cactorum</name>
    <dbReference type="NCBI Taxonomy" id="29920"/>
    <lineage>
        <taxon>Eukaryota</taxon>
        <taxon>Sar</taxon>
        <taxon>Stramenopiles</taxon>
        <taxon>Oomycota</taxon>
        <taxon>Peronosporomycetes</taxon>
        <taxon>Peronosporales</taxon>
        <taxon>Peronosporaceae</taxon>
        <taxon>Phytophthora</taxon>
    </lineage>
</organism>
<dbReference type="Proteomes" id="UP000736787">
    <property type="component" value="Unassembled WGS sequence"/>
</dbReference>